<evidence type="ECO:0000256" key="2">
    <source>
        <dbReference type="ARBA" id="ARBA00022605"/>
    </source>
</evidence>
<accession>A0A0U2VFB8</accession>
<comment type="cofactor">
    <cofactor evidence="9">
        <name>Mg(2+)</name>
        <dbReference type="ChEBI" id="CHEBI:18420"/>
    </cofactor>
    <text evidence="9">Binds 2 magnesium ions per monomer.</text>
</comment>
<evidence type="ECO:0000256" key="4">
    <source>
        <dbReference type="ARBA" id="ARBA00022679"/>
    </source>
</evidence>
<dbReference type="EC" id="2.4.2.18" evidence="9"/>
<evidence type="ECO:0000259" key="11">
    <source>
        <dbReference type="Pfam" id="PF02885"/>
    </source>
</evidence>
<keyword evidence="4 9" id="KW-0808">Transferase</keyword>
<comment type="pathway">
    <text evidence="1 9">Amino-acid biosynthesis; L-tryptophan biosynthesis; L-tryptophan from chorismate: step 2/5.</text>
</comment>
<feature type="domain" description="Glycosyl transferase family 3 N-terminal" evidence="11">
    <location>
        <begin position="2"/>
        <end position="64"/>
    </location>
</feature>
<feature type="binding site" evidence="9">
    <location>
        <position position="110"/>
    </location>
    <ligand>
        <name>anthranilate</name>
        <dbReference type="ChEBI" id="CHEBI:16567"/>
        <label>1</label>
    </ligand>
</feature>
<evidence type="ECO:0000256" key="7">
    <source>
        <dbReference type="ARBA" id="ARBA00052328"/>
    </source>
</evidence>
<feature type="binding site" evidence="9">
    <location>
        <position position="165"/>
    </location>
    <ligand>
        <name>anthranilate</name>
        <dbReference type="ChEBI" id="CHEBI:16567"/>
        <label>2</label>
    </ligand>
</feature>
<dbReference type="PANTHER" id="PTHR43285:SF2">
    <property type="entry name" value="ANTHRANILATE PHOSPHORIBOSYLTRANSFERASE"/>
    <property type="match status" value="1"/>
</dbReference>
<dbReference type="KEGG" id="erx:ATZ35_04070"/>
<dbReference type="UniPathway" id="UPA00035">
    <property type="reaction ID" value="UER00041"/>
</dbReference>
<evidence type="ECO:0000256" key="6">
    <source>
        <dbReference type="ARBA" id="ARBA00023141"/>
    </source>
</evidence>
<dbReference type="Proteomes" id="UP000067523">
    <property type="component" value="Chromosome"/>
</dbReference>
<dbReference type="GO" id="GO:0000287">
    <property type="term" value="F:magnesium ion binding"/>
    <property type="evidence" value="ECO:0007669"/>
    <property type="project" value="UniProtKB-UniRule"/>
</dbReference>
<dbReference type="EMBL" id="CP013655">
    <property type="protein sequence ID" value="ALS36364.1"/>
    <property type="molecule type" value="Genomic_DNA"/>
</dbReference>
<dbReference type="Pfam" id="PF00591">
    <property type="entry name" value="Glycos_transf_3"/>
    <property type="match status" value="1"/>
</dbReference>
<feature type="binding site" evidence="9">
    <location>
        <position position="91"/>
    </location>
    <ligand>
        <name>Mg(2+)</name>
        <dbReference type="ChEBI" id="CHEBI:18420"/>
        <label>1</label>
    </ligand>
</feature>
<dbReference type="STRING" id="118060.ATZ35_04070"/>
<dbReference type="Pfam" id="PF02885">
    <property type="entry name" value="Glycos_trans_3N"/>
    <property type="match status" value="1"/>
</dbReference>
<evidence type="ECO:0000256" key="3">
    <source>
        <dbReference type="ARBA" id="ARBA00022676"/>
    </source>
</evidence>
<dbReference type="SUPFAM" id="SSF52418">
    <property type="entry name" value="Nucleoside phosphorylase/phosphoribosyltransferase catalytic domain"/>
    <property type="match status" value="1"/>
</dbReference>
<dbReference type="Gene3D" id="1.20.970.10">
    <property type="entry name" value="Transferase, Pyrimidine Nucleoside Phosphorylase, Chain C"/>
    <property type="match status" value="1"/>
</dbReference>
<feature type="binding site" evidence="9">
    <location>
        <position position="119"/>
    </location>
    <ligand>
        <name>5-phospho-alpha-D-ribose 1-diphosphate</name>
        <dbReference type="ChEBI" id="CHEBI:58017"/>
    </ligand>
</feature>
<feature type="binding site" evidence="9">
    <location>
        <position position="225"/>
    </location>
    <ligand>
        <name>Mg(2+)</name>
        <dbReference type="ChEBI" id="CHEBI:18420"/>
        <label>1</label>
    </ligand>
</feature>
<dbReference type="InterPro" id="IPR005940">
    <property type="entry name" value="Anthranilate_Pribosyl_Tfrase"/>
</dbReference>
<dbReference type="GO" id="GO:0000162">
    <property type="term" value="P:L-tryptophan biosynthetic process"/>
    <property type="evidence" value="ECO:0007669"/>
    <property type="project" value="UniProtKB-UniRule"/>
</dbReference>
<dbReference type="PANTHER" id="PTHR43285">
    <property type="entry name" value="ANTHRANILATE PHOSPHORIBOSYLTRANSFERASE"/>
    <property type="match status" value="1"/>
</dbReference>
<protein>
    <recommendedName>
        <fullName evidence="9">Anthranilate phosphoribosyltransferase</fullName>
        <ecNumber evidence="9">2.4.2.18</ecNumber>
    </recommendedName>
</protein>
<feature type="binding site" evidence="9">
    <location>
        <position position="87"/>
    </location>
    <ligand>
        <name>5-phospho-alpha-D-ribose 1-diphosphate</name>
        <dbReference type="ChEBI" id="CHEBI:58017"/>
    </ligand>
</feature>
<reference evidence="13" key="1">
    <citation type="submission" date="2015-12" db="EMBL/GenBank/DDBJ databases">
        <authorList>
            <person name="Lauer A."/>
            <person name="Humrighouse B."/>
            <person name="Loparev V."/>
            <person name="Shewmaker P.L."/>
            <person name="Whitney A.M."/>
            <person name="McLaughlin R.W."/>
        </authorList>
    </citation>
    <scope>NUCLEOTIDE SEQUENCE [LARGE SCALE GENOMIC DNA]</scope>
    <source>
        <strain evidence="13">LMG 26678</strain>
    </source>
</reference>
<dbReference type="GO" id="GO:0005829">
    <property type="term" value="C:cytosol"/>
    <property type="evidence" value="ECO:0007669"/>
    <property type="project" value="TreeGrafter"/>
</dbReference>
<evidence type="ECO:0000256" key="1">
    <source>
        <dbReference type="ARBA" id="ARBA00004907"/>
    </source>
</evidence>
<dbReference type="InterPro" id="IPR017459">
    <property type="entry name" value="Glycosyl_Trfase_fam3_N_dom"/>
</dbReference>
<dbReference type="AlphaFoldDB" id="A0A0U2VFB8"/>
<dbReference type="InterPro" id="IPR035902">
    <property type="entry name" value="Nuc_phospho_transferase"/>
</dbReference>
<keyword evidence="9" id="KW-0460">Magnesium</keyword>
<evidence type="ECO:0000256" key="8">
    <source>
        <dbReference type="ARBA" id="ARBA00061188"/>
    </source>
</evidence>
<keyword evidence="13" id="KW-1185">Reference proteome</keyword>
<dbReference type="InterPro" id="IPR036320">
    <property type="entry name" value="Glycosyl_Trfase_fam3_N_dom_sf"/>
</dbReference>
<feature type="binding site" evidence="9">
    <location>
        <begin position="82"/>
        <end position="83"/>
    </location>
    <ligand>
        <name>5-phospho-alpha-D-ribose 1-diphosphate</name>
        <dbReference type="ChEBI" id="CHEBI:58017"/>
    </ligand>
</feature>
<dbReference type="Gene3D" id="3.40.1030.10">
    <property type="entry name" value="Nucleoside phosphorylase/phosphoribosyltransferase catalytic domain"/>
    <property type="match status" value="1"/>
</dbReference>
<comment type="similarity">
    <text evidence="9">Belongs to the anthranilate phosphoribosyltransferase family.</text>
</comment>
<comment type="function">
    <text evidence="9">Catalyzes the transfer of the phosphoribosyl group of 5-phosphorylribose-1-pyrophosphate (PRPP) to anthranilate to yield N-(5'-phosphoribosyl)-anthranilate (PRA).</text>
</comment>
<dbReference type="FunFam" id="3.40.1030.10:FF:000002">
    <property type="entry name" value="Anthranilate phosphoribosyltransferase"/>
    <property type="match status" value="1"/>
</dbReference>
<comment type="similarity">
    <text evidence="8">In the C-terminal section; belongs to the anthranilate phosphoribosyltransferase family.</text>
</comment>
<feature type="binding site" evidence="9">
    <location>
        <begin position="107"/>
        <end position="115"/>
    </location>
    <ligand>
        <name>5-phospho-alpha-D-ribose 1-diphosphate</name>
        <dbReference type="ChEBI" id="CHEBI:58017"/>
    </ligand>
</feature>
<dbReference type="InterPro" id="IPR000312">
    <property type="entry name" value="Glycosyl_Trfase_fam3"/>
</dbReference>
<feature type="binding site" evidence="9">
    <location>
        <position position="225"/>
    </location>
    <ligand>
        <name>Mg(2+)</name>
        <dbReference type="ChEBI" id="CHEBI:18420"/>
        <label>2</label>
    </ligand>
</feature>
<feature type="binding site" evidence="9">
    <location>
        <position position="224"/>
    </location>
    <ligand>
        <name>Mg(2+)</name>
        <dbReference type="ChEBI" id="CHEBI:18420"/>
        <label>2</label>
    </ligand>
</feature>
<gene>
    <name evidence="9" type="primary">trpD</name>
    <name evidence="12" type="ORF">ATZ35_04070</name>
</gene>
<keyword evidence="2 9" id="KW-0028">Amino-acid biosynthesis</keyword>
<keyword evidence="9" id="KW-0479">Metal-binding</keyword>
<dbReference type="GO" id="GO:0004048">
    <property type="term" value="F:anthranilate phosphoribosyltransferase activity"/>
    <property type="evidence" value="ECO:0007669"/>
    <property type="project" value="UniProtKB-UniRule"/>
</dbReference>
<feature type="domain" description="Glycosyl transferase family 3" evidence="10">
    <location>
        <begin position="72"/>
        <end position="322"/>
    </location>
</feature>
<dbReference type="RefSeq" id="WP_208929614.1">
    <property type="nucleotide sequence ID" value="NZ_CP013655.1"/>
</dbReference>
<evidence type="ECO:0000313" key="13">
    <source>
        <dbReference type="Proteomes" id="UP000067523"/>
    </source>
</evidence>
<organism evidence="12 13">
    <name type="scientific">Enterococcus rotai</name>
    <dbReference type="NCBI Taxonomy" id="118060"/>
    <lineage>
        <taxon>Bacteria</taxon>
        <taxon>Bacillati</taxon>
        <taxon>Bacillota</taxon>
        <taxon>Bacilli</taxon>
        <taxon>Lactobacillales</taxon>
        <taxon>Enterococcaceae</taxon>
        <taxon>Enterococcus</taxon>
    </lineage>
</organism>
<evidence type="ECO:0000259" key="10">
    <source>
        <dbReference type="Pfam" id="PF00591"/>
    </source>
</evidence>
<dbReference type="HAMAP" id="MF_00211">
    <property type="entry name" value="TrpD"/>
    <property type="match status" value="1"/>
</dbReference>
<keyword evidence="5 9" id="KW-0822">Tryptophan biosynthesis</keyword>
<keyword evidence="6 9" id="KW-0057">Aromatic amino acid biosynthesis</keyword>
<comment type="subunit">
    <text evidence="9">Homodimer.</text>
</comment>
<comment type="catalytic activity">
    <reaction evidence="7 9">
        <text>N-(5-phospho-beta-D-ribosyl)anthranilate + diphosphate = 5-phospho-alpha-D-ribose 1-diphosphate + anthranilate</text>
        <dbReference type="Rhea" id="RHEA:11768"/>
        <dbReference type="ChEBI" id="CHEBI:16567"/>
        <dbReference type="ChEBI" id="CHEBI:18277"/>
        <dbReference type="ChEBI" id="CHEBI:33019"/>
        <dbReference type="ChEBI" id="CHEBI:58017"/>
        <dbReference type="EC" id="2.4.2.18"/>
    </reaction>
</comment>
<name>A0A0U2VFB8_9ENTE</name>
<dbReference type="SUPFAM" id="SSF47648">
    <property type="entry name" value="Nucleoside phosphorylase/phosphoribosyltransferase N-terminal domain"/>
    <property type="match status" value="1"/>
</dbReference>
<evidence type="ECO:0000313" key="12">
    <source>
        <dbReference type="EMBL" id="ALS36364.1"/>
    </source>
</evidence>
<keyword evidence="3 9" id="KW-0328">Glycosyltransferase</keyword>
<dbReference type="NCBIfam" id="TIGR01245">
    <property type="entry name" value="trpD"/>
    <property type="match status" value="1"/>
</dbReference>
<sequence length="337" mass="36400">MKELFEKVFSNQHLTRLETQQVAEKIFEGQLTDSQIAAFLTALKCKGETAEEMAGIAETIQRKAVIIDCQKENVMDNCGTGGDRSGSFNISTTAAFVLAAGGVTVAKHGNRSISSKSGSADLFECLGVDITLSPDKLSTVLNEVGLAFLFAPHMHPNMKYVMNVRKELGTPTILNLIGPLTNPVRLDSQLMGTYRRDLLEETAKTLGELGRKRAVVVNGSGNLDEATLAGTTHFALLEEQRITMHTIEPEEFGFARLPIEAIQGGKAEQNTEILLSILKNQASPYLDTVLLNAGLGFFSNGKVSSVQAGILLAKECVASGEAFDKLQQLIKVQKEVA</sequence>
<feature type="binding site" evidence="9">
    <location>
        <begin position="89"/>
        <end position="92"/>
    </location>
    <ligand>
        <name>5-phospho-alpha-D-ribose 1-diphosphate</name>
        <dbReference type="ChEBI" id="CHEBI:58017"/>
    </ligand>
</feature>
<proteinExistence type="inferred from homology"/>
<evidence type="ECO:0000256" key="5">
    <source>
        <dbReference type="ARBA" id="ARBA00022822"/>
    </source>
</evidence>
<comment type="caution">
    <text evidence="9">Lacks conserved residue(s) required for the propagation of feature annotation.</text>
</comment>
<evidence type="ECO:0000256" key="9">
    <source>
        <dbReference type="HAMAP-Rule" id="MF_00211"/>
    </source>
</evidence>
<feature type="binding site" evidence="9">
    <location>
        <position position="79"/>
    </location>
    <ligand>
        <name>anthranilate</name>
        <dbReference type="ChEBI" id="CHEBI:16567"/>
        <label>1</label>
    </ligand>
</feature>
<feature type="binding site" evidence="9">
    <location>
        <position position="79"/>
    </location>
    <ligand>
        <name>5-phospho-alpha-D-ribose 1-diphosphate</name>
        <dbReference type="ChEBI" id="CHEBI:58017"/>
    </ligand>
</feature>